<evidence type="ECO:0000259" key="1">
    <source>
        <dbReference type="Pfam" id="PF01909"/>
    </source>
</evidence>
<dbReference type="PANTHER" id="PTHR33933:SF1">
    <property type="entry name" value="PROTEIN ADENYLYLTRANSFERASE MNTA-RELATED"/>
    <property type="match status" value="1"/>
</dbReference>
<evidence type="ECO:0000313" key="3">
    <source>
        <dbReference type="Proteomes" id="UP000232638"/>
    </source>
</evidence>
<dbReference type="Proteomes" id="UP000232638">
    <property type="component" value="Chromosome"/>
</dbReference>
<dbReference type="CDD" id="cd05403">
    <property type="entry name" value="NT_KNTase_like"/>
    <property type="match status" value="1"/>
</dbReference>
<organism evidence="2 3">
    <name type="scientific">Candidatus Thiodictyon syntrophicum</name>
    <dbReference type="NCBI Taxonomy" id="1166950"/>
    <lineage>
        <taxon>Bacteria</taxon>
        <taxon>Pseudomonadati</taxon>
        <taxon>Pseudomonadota</taxon>
        <taxon>Gammaproteobacteria</taxon>
        <taxon>Chromatiales</taxon>
        <taxon>Chromatiaceae</taxon>
        <taxon>Thiodictyon</taxon>
    </lineage>
</organism>
<dbReference type="InterPro" id="IPR002934">
    <property type="entry name" value="Polymerase_NTP_transf_dom"/>
</dbReference>
<sequence>MGAAMTPDSLTLDAARRFLDTVASLYPFRQAWLFGSRARGDARPDSDLDIALLLKGPRGAFIPAKLALDDLAYDVLLETGIHIQPLPLWQDDWDLPETFPNPALIAAIRREGVPL</sequence>
<dbReference type="EMBL" id="CP020370">
    <property type="protein sequence ID" value="AUB81764.1"/>
    <property type="molecule type" value="Genomic_DNA"/>
</dbReference>
<accession>A0A2K8U888</accession>
<evidence type="ECO:0000313" key="2">
    <source>
        <dbReference type="EMBL" id="AUB81764.1"/>
    </source>
</evidence>
<dbReference type="PANTHER" id="PTHR33933">
    <property type="entry name" value="NUCLEOTIDYLTRANSFERASE"/>
    <property type="match status" value="1"/>
</dbReference>
<dbReference type="SUPFAM" id="SSF81301">
    <property type="entry name" value="Nucleotidyltransferase"/>
    <property type="match status" value="1"/>
</dbReference>
<feature type="domain" description="Polymerase nucleotidyl transferase" evidence="1">
    <location>
        <begin position="16"/>
        <end position="78"/>
    </location>
</feature>
<protein>
    <submittedName>
        <fullName evidence="2">DNA polymerase III subunit beta</fullName>
    </submittedName>
</protein>
<keyword evidence="3" id="KW-1185">Reference proteome</keyword>
<dbReference type="InterPro" id="IPR043519">
    <property type="entry name" value="NT_sf"/>
</dbReference>
<dbReference type="Gene3D" id="3.30.460.10">
    <property type="entry name" value="Beta Polymerase, domain 2"/>
    <property type="match status" value="1"/>
</dbReference>
<dbReference type="KEGG" id="tsy:THSYN_12860"/>
<name>A0A2K8U888_9GAMM</name>
<proteinExistence type="predicted"/>
<gene>
    <name evidence="2" type="ORF">THSYN_12860</name>
</gene>
<dbReference type="AlphaFoldDB" id="A0A2K8U888"/>
<dbReference type="GO" id="GO:0016779">
    <property type="term" value="F:nucleotidyltransferase activity"/>
    <property type="evidence" value="ECO:0007669"/>
    <property type="project" value="InterPro"/>
</dbReference>
<dbReference type="Pfam" id="PF01909">
    <property type="entry name" value="NTP_transf_2"/>
    <property type="match status" value="1"/>
</dbReference>
<reference evidence="2 3" key="1">
    <citation type="submission" date="2017-03" db="EMBL/GenBank/DDBJ databases">
        <title>Complete genome sequence of Candidatus 'Thiodictyon syntrophicum' sp. nov. strain Cad16T, a photolithoautotroph purple sulfur bacterium isolated from an alpine meromictic lake.</title>
        <authorList>
            <person name="Luedin S.M."/>
            <person name="Pothier J.F."/>
            <person name="Danza F."/>
            <person name="Storelli N."/>
            <person name="Wittwer M."/>
            <person name="Tonolla M."/>
        </authorList>
    </citation>
    <scope>NUCLEOTIDE SEQUENCE [LARGE SCALE GENOMIC DNA]</scope>
    <source>
        <strain evidence="2 3">Cad16T</strain>
    </source>
</reference>
<dbReference type="InterPro" id="IPR052548">
    <property type="entry name" value="Type_VII_TA_antitoxin"/>
</dbReference>